<reference evidence="3" key="1">
    <citation type="journal article" date="2023" name="Genome Biol. Evol.">
        <title>Long-read-based Genome Assembly of Drosophila gunungcola Reveals Fewer Chemosensory Genes in Flower-breeding Species.</title>
        <authorList>
            <person name="Negi A."/>
            <person name="Liao B.Y."/>
            <person name="Yeh S.D."/>
        </authorList>
    </citation>
    <scope>NUCLEOTIDE SEQUENCE</scope>
    <source>
        <strain evidence="3">Sukarami</strain>
    </source>
</reference>
<feature type="transmembrane region" description="Helical" evidence="1">
    <location>
        <begin position="54"/>
        <end position="74"/>
    </location>
</feature>
<keyword evidence="2" id="KW-0732">Signal</keyword>
<keyword evidence="4" id="KW-1185">Reference proteome</keyword>
<evidence type="ECO:0000256" key="1">
    <source>
        <dbReference type="SAM" id="Phobius"/>
    </source>
</evidence>
<evidence type="ECO:0000313" key="4">
    <source>
        <dbReference type="Proteomes" id="UP001059596"/>
    </source>
</evidence>
<sequence>MIKAKFWDIGFFVLLTWMHVCSVLQPVIEAHANFKSVYPSVDRNLMLQLSYTYNPWILVKAMMYSLLVMIGLWYSRQLQTNVGQASEEKRDIPKAPEPKTANEVKKVWLSRNTQSSETELGPFPVKNFLLFAMPWLLTFVASGLINYLRFYMVIQHFCISNWRAIQLYGELQVLFLHRFLAVAWLQITGGGGASSLPRNFINFETHLLD</sequence>
<feature type="chain" id="PRO_5040349638" evidence="2">
    <location>
        <begin position="24"/>
        <end position="209"/>
    </location>
</feature>
<keyword evidence="1" id="KW-0472">Membrane</keyword>
<comment type="caution">
    <text evidence="3">The sequence shown here is derived from an EMBL/GenBank/DDBJ whole genome shotgun (WGS) entry which is preliminary data.</text>
</comment>
<feature type="transmembrane region" description="Helical" evidence="1">
    <location>
        <begin position="128"/>
        <end position="148"/>
    </location>
</feature>
<organism evidence="3 4">
    <name type="scientific">Drosophila gunungcola</name>
    <name type="common">fruit fly</name>
    <dbReference type="NCBI Taxonomy" id="103775"/>
    <lineage>
        <taxon>Eukaryota</taxon>
        <taxon>Metazoa</taxon>
        <taxon>Ecdysozoa</taxon>
        <taxon>Arthropoda</taxon>
        <taxon>Hexapoda</taxon>
        <taxon>Insecta</taxon>
        <taxon>Pterygota</taxon>
        <taxon>Neoptera</taxon>
        <taxon>Endopterygota</taxon>
        <taxon>Diptera</taxon>
        <taxon>Brachycera</taxon>
        <taxon>Muscomorpha</taxon>
        <taxon>Ephydroidea</taxon>
        <taxon>Drosophilidae</taxon>
        <taxon>Drosophila</taxon>
        <taxon>Sophophora</taxon>
    </lineage>
</organism>
<gene>
    <name evidence="3" type="ORF">M5D96_006214</name>
</gene>
<evidence type="ECO:0000313" key="3">
    <source>
        <dbReference type="EMBL" id="KAI8040274.1"/>
    </source>
</evidence>
<dbReference type="AlphaFoldDB" id="A0A9P9YPK4"/>
<dbReference type="Proteomes" id="UP001059596">
    <property type="component" value="Unassembled WGS sequence"/>
</dbReference>
<keyword evidence="1" id="KW-0812">Transmembrane</keyword>
<feature type="signal peptide" evidence="2">
    <location>
        <begin position="1"/>
        <end position="23"/>
    </location>
</feature>
<evidence type="ECO:0000256" key="2">
    <source>
        <dbReference type="SAM" id="SignalP"/>
    </source>
</evidence>
<name>A0A9P9YPK4_9MUSC</name>
<protein>
    <submittedName>
        <fullName evidence="3">Uncharacterized protein</fullName>
    </submittedName>
</protein>
<accession>A0A9P9YPK4</accession>
<dbReference type="EMBL" id="JAMKOV010000004">
    <property type="protein sequence ID" value="KAI8040274.1"/>
    <property type="molecule type" value="Genomic_DNA"/>
</dbReference>
<keyword evidence="1" id="KW-1133">Transmembrane helix</keyword>
<proteinExistence type="predicted"/>